<organism evidence="1 2">
    <name type="scientific">Prevotella corporis</name>
    <dbReference type="NCBI Taxonomy" id="28128"/>
    <lineage>
        <taxon>Bacteria</taxon>
        <taxon>Pseudomonadati</taxon>
        <taxon>Bacteroidota</taxon>
        <taxon>Bacteroidia</taxon>
        <taxon>Bacteroidales</taxon>
        <taxon>Prevotellaceae</taxon>
        <taxon>Prevotella</taxon>
    </lineage>
</organism>
<proteinExistence type="predicted"/>
<reference evidence="2" key="1">
    <citation type="submission" date="2016-01" db="EMBL/GenBank/DDBJ databases">
        <authorList>
            <person name="Mitreva M."/>
            <person name="Pepin K.H."/>
            <person name="Mihindukulasuriya K.A."/>
            <person name="Fulton R."/>
            <person name="Fronick C."/>
            <person name="O'Laughlin M."/>
            <person name="Miner T."/>
            <person name="Herter B."/>
            <person name="Rosa B.A."/>
            <person name="Cordes M."/>
            <person name="Tomlinson C."/>
            <person name="Wollam A."/>
            <person name="Palsikar V.B."/>
            <person name="Mardis E.R."/>
            <person name="Wilson R.K."/>
        </authorList>
    </citation>
    <scope>NUCLEOTIDE SEQUENCE [LARGE SCALE GENOMIC DNA]</scope>
    <source>
        <strain evidence="2">MJR7716</strain>
    </source>
</reference>
<dbReference type="EMBL" id="LRQG01000146">
    <property type="protein sequence ID" value="KXA37147.1"/>
    <property type="molecule type" value="Genomic_DNA"/>
</dbReference>
<accession>A0A133Q2R7</accession>
<dbReference type="AlphaFoldDB" id="A0A133Q2R7"/>
<name>A0A133Q2R7_9BACT</name>
<keyword evidence="2" id="KW-1185">Reference proteome</keyword>
<comment type="caution">
    <text evidence="1">The sequence shown here is derived from an EMBL/GenBank/DDBJ whole genome shotgun (WGS) entry which is preliminary data.</text>
</comment>
<gene>
    <name evidence="1" type="ORF">HMPREF3226_01771</name>
</gene>
<dbReference type="PATRIC" id="fig|28128.5.peg.1820"/>
<dbReference type="Proteomes" id="UP000070533">
    <property type="component" value="Unassembled WGS sequence"/>
</dbReference>
<dbReference type="STRING" id="28128.HMPREF3226_01771"/>
<evidence type="ECO:0000313" key="2">
    <source>
        <dbReference type="Proteomes" id="UP000070533"/>
    </source>
</evidence>
<protein>
    <submittedName>
        <fullName evidence="1">Uncharacterized protein</fullName>
    </submittedName>
</protein>
<sequence length="41" mass="4743">MELLKYFVYDCLFVHKPSKVIISNKSFAVSTFFTNFASAFT</sequence>
<evidence type="ECO:0000313" key="1">
    <source>
        <dbReference type="EMBL" id="KXA37147.1"/>
    </source>
</evidence>